<name>A0ABD3FX79_9STRA</name>
<evidence type="ECO:0000313" key="2">
    <source>
        <dbReference type="Proteomes" id="UP001632037"/>
    </source>
</evidence>
<protein>
    <submittedName>
        <fullName evidence="1">Uncharacterized protein</fullName>
    </submittedName>
</protein>
<organism evidence="1 2">
    <name type="scientific">Phytophthora oleae</name>
    <dbReference type="NCBI Taxonomy" id="2107226"/>
    <lineage>
        <taxon>Eukaryota</taxon>
        <taxon>Sar</taxon>
        <taxon>Stramenopiles</taxon>
        <taxon>Oomycota</taxon>
        <taxon>Peronosporomycetes</taxon>
        <taxon>Peronosporales</taxon>
        <taxon>Peronosporaceae</taxon>
        <taxon>Phytophthora</taxon>
    </lineage>
</organism>
<proteinExistence type="predicted"/>
<keyword evidence="2" id="KW-1185">Reference proteome</keyword>
<dbReference type="EMBL" id="JBIMZQ010000006">
    <property type="protein sequence ID" value="KAL3670992.1"/>
    <property type="molecule type" value="Genomic_DNA"/>
</dbReference>
<dbReference type="AlphaFoldDB" id="A0ABD3FX79"/>
<dbReference type="Proteomes" id="UP001632037">
    <property type="component" value="Unassembled WGS sequence"/>
</dbReference>
<sequence>MTPNVAFNNGYGVDAVLENWRFRSAHYEKIEVRLVRLEQGAENLLVAYLSNLTTVTETMLRQSLSCGDGTVPAFAWKLLGRQLEVPTCVHFRWSNNEIRFASAHYEADMLTPLFKLLGNLEDASIVLNSTLGIY</sequence>
<comment type="caution">
    <text evidence="1">The sequence shown here is derived from an EMBL/GenBank/DDBJ whole genome shotgun (WGS) entry which is preliminary data.</text>
</comment>
<evidence type="ECO:0000313" key="1">
    <source>
        <dbReference type="EMBL" id="KAL3670992.1"/>
    </source>
</evidence>
<accession>A0ABD3FX79</accession>
<reference evidence="1 2" key="1">
    <citation type="submission" date="2024-09" db="EMBL/GenBank/DDBJ databases">
        <title>Genome sequencing and assembly of Phytophthora oleae, isolate VK10A, causative agent of rot of olive drupes.</title>
        <authorList>
            <person name="Conti Taguali S."/>
            <person name="Riolo M."/>
            <person name="La Spada F."/>
            <person name="Cacciola S.O."/>
            <person name="Dionisio G."/>
        </authorList>
    </citation>
    <scope>NUCLEOTIDE SEQUENCE [LARGE SCALE GENOMIC DNA]</scope>
    <source>
        <strain evidence="1 2">VK10A</strain>
    </source>
</reference>
<gene>
    <name evidence="1" type="ORF">V7S43_004177</name>
</gene>